<keyword evidence="6" id="KW-0479">Metal-binding</keyword>
<dbReference type="UniPathway" id="UPA00391"/>
<proteinExistence type="inferred from homology"/>
<evidence type="ECO:0000256" key="8">
    <source>
        <dbReference type="ARBA" id="ARBA00023239"/>
    </source>
</evidence>
<evidence type="ECO:0000256" key="4">
    <source>
        <dbReference type="ARBA" id="ARBA00012982"/>
    </source>
</evidence>
<dbReference type="EC" id="4.1.2.50" evidence="4"/>
<organism evidence="11 12">
    <name type="scientific">Caldichromatium japonicum</name>
    <dbReference type="NCBI Taxonomy" id="2699430"/>
    <lineage>
        <taxon>Bacteria</taxon>
        <taxon>Pseudomonadati</taxon>
        <taxon>Pseudomonadota</taxon>
        <taxon>Gammaproteobacteria</taxon>
        <taxon>Chromatiales</taxon>
        <taxon>Chromatiaceae</taxon>
        <taxon>Caldichromatium</taxon>
    </lineage>
</organism>
<dbReference type="RefSeq" id="WP_166271785.1">
    <property type="nucleotide sequence ID" value="NZ_CP048029.1"/>
</dbReference>
<dbReference type="AlphaFoldDB" id="A0A6G7VFC2"/>
<evidence type="ECO:0000256" key="6">
    <source>
        <dbReference type="ARBA" id="ARBA00022723"/>
    </source>
</evidence>
<sequence>MTDRLLYLTGAGLAAMRHLEALPSDHRARSLRAQCLQVWVCAEPSEGWDTWPGAEGDTLAAALACCLEPLDGADLNGVLPIPGDAQLACWIAEQLALPGLESIRVGSGRDQGVVLDRAGRIQIWRRFRFESAHWLPRVPPDHPCGRLHGHGFRVCLYAEQSSADAFAELMADRLGALWAPLYAELHHRCLNEVPGLENPTSEQLAAWIWARLKPDLPALSGIQVEETATAGCRFDGQHHRIWKELRFEAALCLDQAPTQDGRRCYGHSYLIRLHLTAPLDPVLGWTVDYRDIKRLFKPIYDRLDHHLLNELPGLAAADPGHLLHWVRAELIGRLPALDRIDLYPTPETGVALCWGEAKAENIW</sequence>
<protein>
    <recommendedName>
        <fullName evidence="5">6-carboxy-5,6,7,8-tetrahydropterin synthase</fullName>
        <ecNumber evidence="4">4.1.2.50</ecNumber>
    </recommendedName>
    <alternativeName>
        <fullName evidence="9">Queuosine biosynthesis protein QueD</fullName>
    </alternativeName>
</protein>
<reference evidence="12" key="1">
    <citation type="submission" date="2020-01" db="EMBL/GenBank/DDBJ databases">
        <title>Caldichromatium gen. nov., sp. nov., a thermophilic purple sulfur bacterium member of the family Chromatiaceae isolated from Nakabusa hot spring, Japan.</title>
        <authorList>
            <person name="Saini M.K."/>
            <person name="Hanada S."/>
            <person name="Tank M."/>
        </authorList>
    </citation>
    <scope>NUCLEOTIDE SEQUENCE [LARGE SCALE GENOMIC DNA]</scope>
    <source>
        <strain evidence="12">No.7</strain>
    </source>
</reference>
<evidence type="ECO:0000256" key="9">
    <source>
        <dbReference type="ARBA" id="ARBA00031449"/>
    </source>
</evidence>
<dbReference type="InterPro" id="IPR038418">
    <property type="entry name" value="6-PTP_synth/QueD_sf"/>
</dbReference>
<evidence type="ECO:0000313" key="12">
    <source>
        <dbReference type="Proteomes" id="UP000502699"/>
    </source>
</evidence>
<evidence type="ECO:0000256" key="2">
    <source>
        <dbReference type="ARBA" id="ARBA00005061"/>
    </source>
</evidence>
<comment type="pathway">
    <text evidence="2">Purine metabolism; 7-cyano-7-deazaguanine biosynthesis.</text>
</comment>
<keyword evidence="12" id="KW-1185">Reference proteome</keyword>
<comment type="cofactor">
    <cofactor evidence="1">
        <name>Zn(2+)</name>
        <dbReference type="ChEBI" id="CHEBI:29105"/>
    </cofactor>
</comment>
<evidence type="ECO:0000256" key="3">
    <source>
        <dbReference type="ARBA" id="ARBA00008900"/>
    </source>
</evidence>
<accession>A0A6G7VFC2</accession>
<dbReference type="EMBL" id="CP048029">
    <property type="protein sequence ID" value="QIK38783.1"/>
    <property type="molecule type" value="Genomic_DNA"/>
</dbReference>
<dbReference type="Proteomes" id="UP000502699">
    <property type="component" value="Chromosome"/>
</dbReference>
<dbReference type="PANTHER" id="PTHR12589:SF7">
    <property type="entry name" value="6-PYRUVOYL TETRAHYDROBIOPTERIN SYNTHASE"/>
    <property type="match status" value="1"/>
</dbReference>
<dbReference type="Gene3D" id="3.30.479.10">
    <property type="entry name" value="6-pyruvoyl tetrahydropterin synthase/QueD"/>
    <property type="match status" value="2"/>
</dbReference>
<comment type="similarity">
    <text evidence="3">Belongs to the PTPS family. QueD subfamily.</text>
</comment>
<dbReference type="InterPro" id="IPR007115">
    <property type="entry name" value="6-PTP_synth/QueD"/>
</dbReference>
<dbReference type="GO" id="GO:0070497">
    <property type="term" value="F:6-carboxytetrahydropterin synthase activity"/>
    <property type="evidence" value="ECO:0007669"/>
    <property type="project" value="UniProtKB-EC"/>
</dbReference>
<evidence type="ECO:0000256" key="5">
    <source>
        <dbReference type="ARBA" id="ARBA00018141"/>
    </source>
</evidence>
<gene>
    <name evidence="11" type="ORF">GWK36_13230</name>
</gene>
<evidence type="ECO:0000256" key="10">
    <source>
        <dbReference type="ARBA" id="ARBA00048807"/>
    </source>
</evidence>
<evidence type="ECO:0000256" key="1">
    <source>
        <dbReference type="ARBA" id="ARBA00001947"/>
    </source>
</evidence>
<dbReference type="Pfam" id="PF01242">
    <property type="entry name" value="PTPS"/>
    <property type="match status" value="2"/>
</dbReference>
<evidence type="ECO:0000256" key="7">
    <source>
        <dbReference type="ARBA" id="ARBA00022833"/>
    </source>
</evidence>
<keyword evidence="8" id="KW-0456">Lyase</keyword>
<dbReference type="SUPFAM" id="SSF55620">
    <property type="entry name" value="Tetrahydrobiopterin biosynthesis enzymes-like"/>
    <property type="match status" value="2"/>
</dbReference>
<name>A0A6G7VFC2_9GAMM</name>
<dbReference type="PANTHER" id="PTHR12589">
    <property type="entry name" value="PYRUVOYL TETRAHYDROBIOPTERIN SYNTHASE"/>
    <property type="match status" value="1"/>
</dbReference>
<dbReference type="KEGG" id="cjap:GWK36_13230"/>
<evidence type="ECO:0000313" key="11">
    <source>
        <dbReference type="EMBL" id="QIK38783.1"/>
    </source>
</evidence>
<comment type="catalytic activity">
    <reaction evidence="10">
        <text>7,8-dihydroneopterin 3'-triphosphate + H2O = 6-carboxy-5,6,7,8-tetrahydropterin + triphosphate + acetaldehyde + 2 H(+)</text>
        <dbReference type="Rhea" id="RHEA:27966"/>
        <dbReference type="ChEBI" id="CHEBI:15343"/>
        <dbReference type="ChEBI" id="CHEBI:15377"/>
        <dbReference type="ChEBI" id="CHEBI:15378"/>
        <dbReference type="ChEBI" id="CHEBI:18036"/>
        <dbReference type="ChEBI" id="CHEBI:58462"/>
        <dbReference type="ChEBI" id="CHEBI:61032"/>
        <dbReference type="EC" id="4.1.2.50"/>
    </reaction>
</comment>
<dbReference type="GO" id="GO:0046872">
    <property type="term" value="F:metal ion binding"/>
    <property type="evidence" value="ECO:0007669"/>
    <property type="project" value="UniProtKB-KW"/>
</dbReference>
<keyword evidence="7" id="KW-0862">Zinc</keyword>